<accession>A0ACC6R8H9</accession>
<dbReference type="Proteomes" id="UP001374952">
    <property type="component" value="Unassembled WGS sequence"/>
</dbReference>
<sequence length="180" mass="20617">MPILEILLYSTIFFFFYLMIMAVLFPRVSIKYIDNKMILDGISSPSWDKGIGASAPFYAMAIFFKRARKPTPLFNGSHVAKYARPIDKFLAFLHLISTTGFLLSLFSMMILEAFFTRPTNYLYMSRWQWQPKGGYRRPPFGITRRSATSLIFKHKISMNVNAMKAYPCASVALLALPKGI</sequence>
<evidence type="ECO:0000313" key="1">
    <source>
        <dbReference type="EMBL" id="MEL0606254.1"/>
    </source>
</evidence>
<evidence type="ECO:0000313" key="2">
    <source>
        <dbReference type="Proteomes" id="UP001374952"/>
    </source>
</evidence>
<dbReference type="EMBL" id="JBAKAX010000033">
    <property type="protein sequence ID" value="MEL0606254.1"/>
    <property type="molecule type" value="Genomic_DNA"/>
</dbReference>
<comment type="caution">
    <text evidence="1">The sequence shown here is derived from an EMBL/GenBank/DDBJ whole genome shotgun (WGS) entry which is preliminary data.</text>
</comment>
<name>A0ACC6R8H9_9GAMM</name>
<proteinExistence type="predicted"/>
<organism evidence="1 2">
    <name type="scientific">Pseudoalteromonas undina</name>
    <dbReference type="NCBI Taxonomy" id="43660"/>
    <lineage>
        <taxon>Bacteria</taxon>
        <taxon>Pseudomonadati</taxon>
        <taxon>Pseudomonadota</taxon>
        <taxon>Gammaproteobacteria</taxon>
        <taxon>Alteromonadales</taxon>
        <taxon>Pseudoalteromonadaceae</taxon>
        <taxon>Pseudoalteromonas</taxon>
    </lineage>
</organism>
<reference evidence="1" key="1">
    <citation type="submission" date="2024-02" db="EMBL/GenBank/DDBJ databases">
        <title>Bacteria isolated from the canopy kelp, Nereocystis luetkeana.</title>
        <authorList>
            <person name="Pfister C.A."/>
            <person name="Younker I.T."/>
            <person name="Light S.H."/>
        </authorList>
    </citation>
    <scope>NUCLEOTIDE SEQUENCE</scope>
    <source>
        <strain evidence="1">TN.2.01</strain>
    </source>
</reference>
<gene>
    <name evidence="1" type="ORF">V6250_18955</name>
</gene>
<protein>
    <submittedName>
        <fullName evidence="1">Uncharacterized protein</fullName>
    </submittedName>
</protein>
<keyword evidence="2" id="KW-1185">Reference proteome</keyword>